<comment type="function">
    <text evidence="2">May play a role in septum formation.</text>
</comment>
<dbReference type="InterPro" id="IPR025669">
    <property type="entry name" value="AAA_dom"/>
</dbReference>
<evidence type="ECO:0000256" key="2">
    <source>
        <dbReference type="ARBA" id="ARBA00059092"/>
    </source>
</evidence>
<dbReference type="FunFam" id="3.40.50.300:FF:000285">
    <property type="entry name" value="Sporulation initiation inhibitor Soj"/>
    <property type="match status" value="1"/>
</dbReference>
<evidence type="ECO:0000313" key="5">
    <source>
        <dbReference type="Proteomes" id="UP000177876"/>
    </source>
</evidence>
<evidence type="ECO:0000313" key="4">
    <source>
        <dbReference type="EMBL" id="OFW59417.1"/>
    </source>
</evidence>
<evidence type="ECO:0000256" key="1">
    <source>
        <dbReference type="ARBA" id="ARBA00006976"/>
    </source>
</evidence>
<reference evidence="4 5" key="1">
    <citation type="journal article" date="2016" name="Nat. Commun.">
        <title>Thousands of microbial genomes shed light on interconnected biogeochemical processes in an aquifer system.</title>
        <authorList>
            <person name="Anantharaman K."/>
            <person name="Brown C.T."/>
            <person name="Hug L.A."/>
            <person name="Sharon I."/>
            <person name="Castelle C.J."/>
            <person name="Probst A.J."/>
            <person name="Thomas B.C."/>
            <person name="Singh A."/>
            <person name="Wilkins M.J."/>
            <person name="Karaoz U."/>
            <person name="Brodie E.L."/>
            <person name="Williams K.H."/>
            <person name="Hubbard S.S."/>
            <person name="Banfield J.F."/>
        </authorList>
    </citation>
    <scope>NUCLEOTIDE SEQUENCE [LARGE SCALE GENOMIC DNA]</scope>
</reference>
<organism evidence="4 5">
    <name type="scientific">Candidatus Solincola sediminis</name>
    <dbReference type="NCBI Taxonomy" id="1797199"/>
    <lineage>
        <taxon>Bacteria</taxon>
        <taxon>Bacillati</taxon>
        <taxon>Actinomycetota</taxon>
        <taxon>Candidatus Geothermincolia</taxon>
        <taxon>Candidatus Geothermincolales</taxon>
        <taxon>Candidatus Geothermincolaceae</taxon>
        <taxon>Candidatus Solincola</taxon>
    </lineage>
</organism>
<dbReference type="STRING" id="1797197.A2Y75_10915"/>
<dbReference type="AlphaFoldDB" id="A0A1F2WRC8"/>
<dbReference type="PIRSF" id="PIRSF009320">
    <property type="entry name" value="Nuc_binding_HP_1000"/>
    <property type="match status" value="1"/>
</dbReference>
<comment type="similarity">
    <text evidence="1">Belongs to the ParA family.</text>
</comment>
<dbReference type="PANTHER" id="PTHR13696:SF52">
    <property type="entry name" value="PARA FAMILY PROTEIN CT_582"/>
    <property type="match status" value="1"/>
</dbReference>
<protein>
    <submittedName>
        <fullName evidence="4">Sporulation initiation inhibitor Soj</fullName>
    </submittedName>
</protein>
<dbReference type="InterPro" id="IPR027417">
    <property type="entry name" value="P-loop_NTPase"/>
</dbReference>
<dbReference type="Pfam" id="PF13614">
    <property type="entry name" value="AAA_31"/>
    <property type="match status" value="1"/>
</dbReference>
<dbReference type="InterPro" id="IPR050678">
    <property type="entry name" value="DNA_Partitioning_ATPase"/>
</dbReference>
<dbReference type="EMBL" id="MELK01000016">
    <property type="protein sequence ID" value="OFW59417.1"/>
    <property type="molecule type" value="Genomic_DNA"/>
</dbReference>
<feature type="domain" description="AAA" evidence="3">
    <location>
        <begin position="13"/>
        <end position="188"/>
    </location>
</feature>
<accession>A0A1F2WRC8</accession>
<sequence length="264" mass="28845">MLETSAQWASRPTKVVAVANQKGGVGKSTTAINLGAFLALEGVRVLIIDLDPQSNATSGLGLGRRDSETDIYDCLVNEVRMDEIIVGTETERLDLAPSSLRLAGAEVELVSVLSRESRLKKALEGTKARYDIILIDCPPSLGLLTVNALAASDEVIVPIQCEYYALEGLVLLLRTVERIKVYLNPDLRVGGILLTMHDTRTNISKQVMEEVRRQYPKETFLTVIPRNVRLSEAPSHGKPISQYDPDSRGASAYRSLAKEVISNG</sequence>
<dbReference type="CDD" id="cd02042">
    <property type="entry name" value="ParAB_family"/>
    <property type="match status" value="1"/>
</dbReference>
<comment type="caution">
    <text evidence="4">The sequence shown here is derived from an EMBL/GenBank/DDBJ whole genome shotgun (WGS) entry which is preliminary data.</text>
</comment>
<dbReference type="SUPFAM" id="SSF52540">
    <property type="entry name" value="P-loop containing nucleoside triphosphate hydrolases"/>
    <property type="match status" value="1"/>
</dbReference>
<gene>
    <name evidence="4" type="ORF">A2Y75_10915</name>
</gene>
<name>A0A1F2WRC8_9ACTN</name>
<dbReference type="PANTHER" id="PTHR13696">
    <property type="entry name" value="P-LOOP CONTAINING NUCLEOSIDE TRIPHOSPHATE HYDROLASE"/>
    <property type="match status" value="1"/>
</dbReference>
<evidence type="ECO:0000259" key="3">
    <source>
        <dbReference type="Pfam" id="PF13614"/>
    </source>
</evidence>
<proteinExistence type="inferred from homology"/>
<dbReference type="Gene3D" id="3.40.50.300">
    <property type="entry name" value="P-loop containing nucleotide triphosphate hydrolases"/>
    <property type="match status" value="1"/>
</dbReference>
<dbReference type="Proteomes" id="UP000177876">
    <property type="component" value="Unassembled WGS sequence"/>
</dbReference>